<dbReference type="Proteomes" id="UP000822688">
    <property type="component" value="Chromosome V"/>
</dbReference>
<accession>A0A8T0HY85</accession>
<evidence type="ECO:0000313" key="1">
    <source>
        <dbReference type="EMBL" id="KAG0575328.1"/>
    </source>
</evidence>
<proteinExistence type="predicted"/>
<reference evidence="1" key="1">
    <citation type="submission" date="2020-06" db="EMBL/GenBank/DDBJ databases">
        <title>WGS assembly of Ceratodon purpureus strain R40.</title>
        <authorList>
            <person name="Carey S.B."/>
            <person name="Jenkins J."/>
            <person name="Shu S."/>
            <person name="Lovell J.T."/>
            <person name="Sreedasyam A."/>
            <person name="Maumus F."/>
            <person name="Tiley G.P."/>
            <person name="Fernandez-Pozo N."/>
            <person name="Barry K."/>
            <person name="Chen C."/>
            <person name="Wang M."/>
            <person name="Lipzen A."/>
            <person name="Daum C."/>
            <person name="Saski C.A."/>
            <person name="Payton A.C."/>
            <person name="Mcbreen J.C."/>
            <person name="Conrad R.E."/>
            <person name="Kollar L.M."/>
            <person name="Olsson S."/>
            <person name="Huttunen S."/>
            <person name="Landis J.B."/>
            <person name="Wickett N.J."/>
            <person name="Johnson M.G."/>
            <person name="Rensing S.A."/>
            <person name="Grimwood J."/>
            <person name="Schmutz J."/>
            <person name="Mcdaniel S.F."/>
        </authorList>
    </citation>
    <scope>NUCLEOTIDE SEQUENCE</scope>
    <source>
        <strain evidence="1">R40</strain>
    </source>
</reference>
<gene>
    <name evidence="1" type="ORF">KC19_VG337200</name>
</gene>
<comment type="caution">
    <text evidence="1">The sequence shown here is derived from an EMBL/GenBank/DDBJ whole genome shotgun (WGS) entry which is preliminary data.</text>
</comment>
<dbReference type="AlphaFoldDB" id="A0A8T0HY85"/>
<organism evidence="1 2">
    <name type="scientific">Ceratodon purpureus</name>
    <name type="common">Fire moss</name>
    <name type="synonym">Dicranum purpureum</name>
    <dbReference type="NCBI Taxonomy" id="3225"/>
    <lineage>
        <taxon>Eukaryota</taxon>
        <taxon>Viridiplantae</taxon>
        <taxon>Streptophyta</taxon>
        <taxon>Embryophyta</taxon>
        <taxon>Bryophyta</taxon>
        <taxon>Bryophytina</taxon>
        <taxon>Bryopsida</taxon>
        <taxon>Dicranidae</taxon>
        <taxon>Pseudoditrichales</taxon>
        <taxon>Ditrichaceae</taxon>
        <taxon>Ceratodon</taxon>
    </lineage>
</organism>
<evidence type="ECO:0000313" key="2">
    <source>
        <dbReference type="Proteomes" id="UP000822688"/>
    </source>
</evidence>
<protein>
    <submittedName>
        <fullName evidence="1">Uncharacterized protein</fullName>
    </submittedName>
</protein>
<dbReference type="EMBL" id="CM026426">
    <property type="protein sequence ID" value="KAG0575328.1"/>
    <property type="molecule type" value="Genomic_DNA"/>
</dbReference>
<keyword evidence="2" id="KW-1185">Reference proteome</keyword>
<sequence>MGLATPLRTKSDAAYEDYVKELYSRVLQLHWLLNAFDFARGLLAKAMHVEVNWAEFGFKQTHLHQSRSGIPQILREFLNLSSPLSPMSKIVPRTKFQVLF</sequence>
<name>A0A8T0HY85_CERPU</name>